<dbReference type="AlphaFoldDB" id="A0A2T3BEQ9"/>
<dbReference type="RefSeq" id="XP_024725338.1">
    <property type="nucleotide sequence ID" value="XM_024865031.1"/>
</dbReference>
<proteinExistence type="predicted"/>
<feature type="region of interest" description="Disordered" evidence="1">
    <location>
        <begin position="163"/>
        <end position="196"/>
    </location>
</feature>
<evidence type="ECO:0000313" key="2">
    <source>
        <dbReference type="EMBL" id="PSS27813.1"/>
    </source>
</evidence>
<accession>A0A2T3BEQ9</accession>
<dbReference type="GeneID" id="36573112"/>
<gene>
    <name evidence="2" type="ORF">M430DRAFT_24216</name>
</gene>
<dbReference type="EMBL" id="KZ679006">
    <property type="protein sequence ID" value="PSS27813.1"/>
    <property type="molecule type" value="Genomic_DNA"/>
</dbReference>
<evidence type="ECO:0000256" key="1">
    <source>
        <dbReference type="SAM" id="MobiDB-lite"/>
    </source>
</evidence>
<reference evidence="2 3" key="1">
    <citation type="journal article" date="2018" name="New Phytol.">
        <title>Comparative genomics and transcriptomics depict ericoid mycorrhizal fungi as versatile saprotrophs and plant mutualists.</title>
        <authorList>
            <person name="Martino E."/>
            <person name="Morin E."/>
            <person name="Grelet G.A."/>
            <person name="Kuo A."/>
            <person name="Kohler A."/>
            <person name="Daghino S."/>
            <person name="Barry K.W."/>
            <person name="Cichocki N."/>
            <person name="Clum A."/>
            <person name="Dockter R.B."/>
            <person name="Hainaut M."/>
            <person name="Kuo R.C."/>
            <person name="LaButti K."/>
            <person name="Lindahl B.D."/>
            <person name="Lindquist E.A."/>
            <person name="Lipzen A."/>
            <person name="Khouja H.R."/>
            <person name="Magnuson J."/>
            <person name="Murat C."/>
            <person name="Ohm R.A."/>
            <person name="Singer S.W."/>
            <person name="Spatafora J.W."/>
            <person name="Wang M."/>
            <person name="Veneault-Fourrey C."/>
            <person name="Henrissat B."/>
            <person name="Grigoriev I.V."/>
            <person name="Martin F.M."/>
            <person name="Perotto S."/>
        </authorList>
    </citation>
    <scope>NUCLEOTIDE SEQUENCE [LARGE SCALE GENOMIC DNA]</scope>
    <source>
        <strain evidence="2 3">ATCC 22711</strain>
    </source>
</reference>
<protein>
    <submittedName>
        <fullName evidence="2">Uncharacterized protein</fullName>
    </submittedName>
</protein>
<evidence type="ECO:0000313" key="3">
    <source>
        <dbReference type="Proteomes" id="UP000241818"/>
    </source>
</evidence>
<feature type="compositionally biased region" description="Basic residues" evidence="1">
    <location>
        <begin position="181"/>
        <end position="196"/>
    </location>
</feature>
<name>A0A2T3BEQ9_AMORE</name>
<dbReference type="Proteomes" id="UP000241818">
    <property type="component" value="Unassembled WGS sequence"/>
</dbReference>
<keyword evidence="3" id="KW-1185">Reference proteome</keyword>
<organism evidence="2 3">
    <name type="scientific">Amorphotheca resinae ATCC 22711</name>
    <dbReference type="NCBI Taxonomy" id="857342"/>
    <lineage>
        <taxon>Eukaryota</taxon>
        <taxon>Fungi</taxon>
        <taxon>Dikarya</taxon>
        <taxon>Ascomycota</taxon>
        <taxon>Pezizomycotina</taxon>
        <taxon>Leotiomycetes</taxon>
        <taxon>Helotiales</taxon>
        <taxon>Amorphothecaceae</taxon>
        <taxon>Amorphotheca</taxon>
    </lineage>
</organism>
<dbReference type="InParanoid" id="A0A2T3BEQ9"/>
<sequence>MDDQARRMAMAATVVPRGDVGVDVCGGCGGDLEDDKGEGFLYRTARGANAAAAPTYSRAMWVPYEARGEQCEAVQRRAGGALRSTPTQTGLTGLIGVSRRIRVGCNPEIDGNSLRSAGSCLLLEQDPGLSPTSTQCTPSQDREDRVVIGRWVDLGVSQGKASSAQAAHGSWSMRGQDCRAHRPSFHRGRRGKAVDP</sequence>